<dbReference type="InterPro" id="IPR012677">
    <property type="entry name" value="Nucleotide-bd_a/b_plait_sf"/>
</dbReference>
<dbReference type="RefSeq" id="XP_001881333.1">
    <property type="nucleotide sequence ID" value="XM_001881298.1"/>
</dbReference>
<dbReference type="PANTHER" id="PTHR19965:SF35">
    <property type="entry name" value="RNA ANNEALING PROTEIN YRA1"/>
    <property type="match status" value="1"/>
</dbReference>
<keyword evidence="1 2" id="KW-0694">RNA-binding</keyword>
<evidence type="ECO:0000256" key="3">
    <source>
        <dbReference type="SAM" id="MobiDB-lite"/>
    </source>
</evidence>
<feature type="region of interest" description="Disordered" evidence="3">
    <location>
        <begin position="1"/>
        <end position="60"/>
    </location>
</feature>
<dbReference type="KEGG" id="lbc:LACBIDRAFT_297749"/>
<dbReference type="HOGENOM" id="CLU_052367_2_2_1"/>
<dbReference type="Gene3D" id="3.30.70.330">
    <property type="match status" value="1"/>
</dbReference>
<feature type="compositionally biased region" description="Basic residues" evidence="3">
    <location>
        <begin position="214"/>
        <end position="229"/>
    </location>
</feature>
<dbReference type="EMBL" id="DS547102">
    <property type="protein sequence ID" value="EDR08263.1"/>
    <property type="molecule type" value="Genomic_DNA"/>
</dbReference>
<accession>B0DAS5</accession>
<evidence type="ECO:0000313" key="6">
    <source>
        <dbReference type="Proteomes" id="UP000001194"/>
    </source>
</evidence>
<dbReference type="InParanoid" id="B0DAS5"/>
<organism evidence="6">
    <name type="scientific">Laccaria bicolor (strain S238N-H82 / ATCC MYA-4686)</name>
    <name type="common">Bicoloured deceiver</name>
    <name type="synonym">Laccaria laccata var. bicolor</name>
    <dbReference type="NCBI Taxonomy" id="486041"/>
    <lineage>
        <taxon>Eukaryota</taxon>
        <taxon>Fungi</taxon>
        <taxon>Dikarya</taxon>
        <taxon>Basidiomycota</taxon>
        <taxon>Agaricomycotina</taxon>
        <taxon>Agaricomycetes</taxon>
        <taxon>Agaricomycetidae</taxon>
        <taxon>Agaricales</taxon>
        <taxon>Agaricineae</taxon>
        <taxon>Hydnangiaceae</taxon>
        <taxon>Laccaria</taxon>
    </lineage>
</organism>
<feature type="region of interest" description="Disordered" evidence="3">
    <location>
        <begin position="214"/>
        <end position="240"/>
    </location>
</feature>
<evidence type="ECO:0000313" key="5">
    <source>
        <dbReference type="EMBL" id="EDR08263.1"/>
    </source>
</evidence>
<dbReference type="InterPro" id="IPR051229">
    <property type="entry name" value="ALYREF_mRNA_export"/>
</dbReference>
<dbReference type="SMART" id="SM00360">
    <property type="entry name" value="RRM"/>
    <property type="match status" value="1"/>
</dbReference>
<dbReference type="GO" id="GO:0005634">
    <property type="term" value="C:nucleus"/>
    <property type="evidence" value="ECO:0007669"/>
    <property type="project" value="TreeGrafter"/>
</dbReference>
<evidence type="ECO:0000256" key="2">
    <source>
        <dbReference type="PROSITE-ProRule" id="PRU00176"/>
    </source>
</evidence>
<reference evidence="5 6" key="1">
    <citation type="journal article" date="2008" name="Nature">
        <title>The genome of Laccaria bicolor provides insights into mycorrhizal symbiosis.</title>
        <authorList>
            <person name="Martin F."/>
            <person name="Aerts A."/>
            <person name="Ahren D."/>
            <person name="Brun A."/>
            <person name="Danchin E.G.J."/>
            <person name="Duchaussoy F."/>
            <person name="Gibon J."/>
            <person name="Kohler A."/>
            <person name="Lindquist E."/>
            <person name="Pereda V."/>
            <person name="Salamov A."/>
            <person name="Shapiro H.J."/>
            <person name="Wuyts J."/>
            <person name="Blaudez D."/>
            <person name="Buee M."/>
            <person name="Brokstein P."/>
            <person name="Canbaeck B."/>
            <person name="Cohen D."/>
            <person name="Courty P.E."/>
            <person name="Coutinho P.M."/>
            <person name="Delaruelle C."/>
            <person name="Detter J.C."/>
            <person name="Deveau A."/>
            <person name="DiFazio S."/>
            <person name="Duplessis S."/>
            <person name="Fraissinet-Tachet L."/>
            <person name="Lucic E."/>
            <person name="Frey-Klett P."/>
            <person name="Fourrey C."/>
            <person name="Feussner I."/>
            <person name="Gay G."/>
            <person name="Grimwood J."/>
            <person name="Hoegger P.J."/>
            <person name="Jain P."/>
            <person name="Kilaru S."/>
            <person name="Labbe J."/>
            <person name="Lin Y.C."/>
            <person name="Legue V."/>
            <person name="Le Tacon F."/>
            <person name="Marmeisse R."/>
            <person name="Melayah D."/>
            <person name="Montanini B."/>
            <person name="Muratet M."/>
            <person name="Nehls U."/>
            <person name="Niculita-Hirzel H."/>
            <person name="Oudot-Le Secq M.P."/>
            <person name="Peter M."/>
            <person name="Quesneville H."/>
            <person name="Rajashekar B."/>
            <person name="Reich M."/>
            <person name="Rouhier N."/>
            <person name="Schmutz J."/>
            <person name="Yin T."/>
            <person name="Chalot M."/>
            <person name="Henrissat B."/>
            <person name="Kuees U."/>
            <person name="Lucas S."/>
            <person name="Van de Peer Y."/>
            <person name="Podila G.K."/>
            <person name="Polle A."/>
            <person name="Pukkila P.J."/>
            <person name="Richardson P.M."/>
            <person name="Rouze P."/>
            <person name="Sanders I.R."/>
            <person name="Stajich J.E."/>
            <person name="Tunlid A."/>
            <person name="Tuskan G."/>
            <person name="Grigoriev I.V."/>
        </authorList>
    </citation>
    <scope>NUCLEOTIDE SEQUENCE [LARGE SCALE GENOMIC DNA]</scope>
    <source>
        <strain evidence="6">S238N-H82 / ATCC MYA-4686</strain>
    </source>
</reference>
<dbReference type="GeneID" id="6076735"/>
<name>B0DAS5_LACBS</name>
<evidence type="ECO:0000256" key="1">
    <source>
        <dbReference type="ARBA" id="ARBA00022884"/>
    </source>
</evidence>
<dbReference type="STRING" id="486041.B0DAS5"/>
<feature type="compositionally biased region" description="Polar residues" evidence="3">
    <location>
        <begin position="1"/>
        <end position="19"/>
    </location>
</feature>
<dbReference type="Proteomes" id="UP000001194">
    <property type="component" value="Unassembled WGS sequence"/>
</dbReference>
<dbReference type="PANTHER" id="PTHR19965">
    <property type="entry name" value="RNA AND EXPORT FACTOR BINDING PROTEIN"/>
    <property type="match status" value="1"/>
</dbReference>
<dbReference type="GO" id="GO:0003729">
    <property type="term" value="F:mRNA binding"/>
    <property type="evidence" value="ECO:0007669"/>
    <property type="project" value="TreeGrafter"/>
</dbReference>
<dbReference type="InterPro" id="IPR000504">
    <property type="entry name" value="RRM_dom"/>
</dbReference>
<dbReference type="AlphaFoldDB" id="B0DAS5"/>
<sequence>MQTIPQNRLSQPYARSNNFHGPKRQLLGNQAGHAPPSWRTNGPVPVPQGGKGRGAPADSGSKIFLSRLPVDVAEKDVEELFRKTVGPLKESFLIYNSQGRSKGMAVVTFQRPGDAALAREKYDGKIVDGRRNIKIEVIVDGVPHNMGAPRGPPPLPTLLTRLGGAPAAASTLLVATPMAGPSTVTPRAGPVSRLPQHSMKARIAPVVAAAVPPRRIRQKKGPKRLKKRAPMTVDDLDKDMEDYRASAPDVGMGIA</sequence>
<dbReference type="OrthoDB" id="346839at2759"/>
<dbReference type="SUPFAM" id="SSF54928">
    <property type="entry name" value="RNA-binding domain, RBD"/>
    <property type="match status" value="1"/>
</dbReference>
<dbReference type="InterPro" id="IPR035979">
    <property type="entry name" value="RBD_domain_sf"/>
</dbReference>
<evidence type="ECO:0000259" key="4">
    <source>
        <dbReference type="PROSITE" id="PS50102"/>
    </source>
</evidence>
<dbReference type="PROSITE" id="PS50102">
    <property type="entry name" value="RRM"/>
    <property type="match status" value="1"/>
</dbReference>
<gene>
    <name evidence="5" type="ORF">LACBIDRAFT_297749</name>
</gene>
<proteinExistence type="predicted"/>
<keyword evidence="6" id="KW-1185">Reference proteome</keyword>
<protein>
    <submittedName>
        <fullName evidence="5">Predicted protein</fullName>
    </submittedName>
</protein>
<feature type="domain" description="RRM" evidence="4">
    <location>
        <begin position="61"/>
        <end position="140"/>
    </location>
</feature>
<dbReference type="Pfam" id="PF00076">
    <property type="entry name" value="RRM_1"/>
    <property type="match status" value="1"/>
</dbReference>